<reference evidence="1" key="2">
    <citation type="submission" date="2020-11" db="EMBL/GenBank/DDBJ databases">
        <authorList>
            <person name="McCartney M.A."/>
            <person name="Auch B."/>
            <person name="Kono T."/>
            <person name="Mallez S."/>
            <person name="Becker A."/>
            <person name="Gohl D.M."/>
            <person name="Silverstein K.A.T."/>
            <person name="Koren S."/>
            <person name="Bechman K.B."/>
            <person name="Herman A."/>
            <person name="Abrahante J.E."/>
            <person name="Garbe J."/>
        </authorList>
    </citation>
    <scope>NUCLEOTIDE SEQUENCE</scope>
    <source>
        <strain evidence="1">Duluth1</strain>
        <tissue evidence="1">Whole animal</tissue>
    </source>
</reference>
<comment type="caution">
    <text evidence="1">The sequence shown here is derived from an EMBL/GenBank/DDBJ whole genome shotgun (WGS) entry which is preliminary data.</text>
</comment>
<proteinExistence type="predicted"/>
<evidence type="ECO:0000313" key="2">
    <source>
        <dbReference type="Proteomes" id="UP000828390"/>
    </source>
</evidence>
<accession>A0A9D4QLT3</accession>
<keyword evidence="2" id="KW-1185">Reference proteome</keyword>
<gene>
    <name evidence="1" type="ORF">DPMN_109290</name>
</gene>
<dbReference type="EMBL" id="JAIWYP010000004">
    <property type="protein sequence ID" value="KAH3835921.1"/>
    <property type="molecule type" value="Genomic_DNA"/>
</dbReference>
<name>A0A9D4QLT3_DREPO</name>
<dbReference type="Proteomes" id="UP000828390">
    <property type="component" value="Unassembled WGS sequence"/>
</dbReference>
<protein>
    <submittedName>
        <fullName evidence="1">Uncharacterized protein</fullName>
    </submittedName>
</protein>
<sequence length="137" mass="15080">MKRLHKDTGNVNVHSIKTIQCVANERTHSFGDIAVAKCEEIGHTIMPSIDEYVKKEINYMRKERGALFAMIAGGTLGYIGSDMFCAKLGITGTLSKCLLKFCGTIAGAVAGNNLGLVYLNCRLTAFLLLRHLLYWPL</sequence>
<organism evidence="1 2">
    <name type="scientific">Dreissena polymorpha</name>
    <name type="common">Zebra mussel</name>
    <name type="synonym">Mytilus polymorpha</name>
    <dbReference type="NCBI Taxonomy" id="45954"/>
    <lineage>
        <taxon>Eukaryota</taxon>
        <taxon>Metazoa</taxon>
        <taxon>Spiralia</taxon>
        <taxon>Lophotrochozoa</taxon>
        <taxon>Mollusca</taxon>
        <taxon>Bivalvia</taxon>
        <taxon>Autobranchia</taxon>
        <taxon>Heteroconchia</taxon>
        <taxon>Euheterodonta</taxon>
        <taxon>Imparidentia</taxon>
        <taxon>Neoheterodontei</taxon>
        <taxon>Myida</taxon>
        <taxon>Dreissenoidea</taxon>
        <taxon>Dreissenidae</taxon>
        <taxon>Dreissena</taxon>
    </lineage>
</organism>
<reference evidence="1" key="1">
    <citation type="journal article" date="2019" name="bioRxiv">
        <title>The Genome of the Zebra Mussel, Dreissena polymorpha: A Resource for Invasive Species Research.</title>
        <authorList>
            <person name="McCartney M.A."/>
            <person name="Auch B."/>
            <person name="Kono T."/>
            <person name="Mallez S."/>
            <person name="Zhang Y."/>
            <person name="Obille A."/>
            <person name="Becker A."/>
            <person name="Abrahante J.E."/>
            <person name="Garbe J."/>
            <person name="Badalamenti J.P."/>
            <person name="Herman A."/>
            <person name="Mangelson H."/>
            <person name="Liachko I."/>
            <person name="Sullivan S."/>
            <person name="Sone E.D."/>
            <person name="Koren S."/>
            <person name="Silverstein K.A.T."/>
            <person name="Beckman K.B."/>
            <person name="Gohl D.M."/>
        </authorList>
    </citation>
    <scope>NUCLEOTIDE SEQUENCE</scope>
    <source>
        <strain evidence="1">Duluth1</strain>
        <tissue evidence="1">Whole animal</tissue>
    </source>
</reference>
<dbReference type="AlphaFoldDB" id="A0A9D4QLT3"/>
<evidence type="ECO:0000313" key="1">
    <source>
        <dbReference type="EMBL" id="KAH3835921.1"/>
    </source>
</evidence>